<feature type="coiled-coil region" evidence="1">
    <location>
        <begin position="55"/>
        <end position="90"/>
    </location>
</feature>
<feature type="compositionally biased region" description="Polar residues" evidence="2">
    <location>
        <begin position="180"/>
        <end position="198"/>
    </location>
</feature>
<dbReference type="AlphaFoldDB" id="A0A9D3QD60"/>
<organism evidence="4 5">
    <name type="scientific">Megalops atlanticus</name>
    <name type="common">Tarpon</name>
    <name type="synonym">Clupea gigantea</name>
    <dbReference type="NCBI Taxonomy" id="7932"/>
    <lineage>
        <taxon>Eukaryota</taxon>
        <taxon>Metazoa</taxon>
        <taxon>Chordata</taxon>
        <taxon>Craniata</taxon>
        <taxon>Vertebrata</taxon>
        <taxon>Euteleostomi</taxon>
        <taxon>Actinopterygii</taxon>
        <taxon>Neopterygii</taxon>
        <taxon>Teleostei</taxon>
        <taxon>Elopiformes</taxon>
        <taxon>Megalopidae</taxon>
        <taxon>Megalops</taxon>
    </lineage>
</organism>
<evidence type="ECO:0000313" key="4">
    <source>
        <dbReference type="EMBL" id="KAG7488306.1"/>
    </source>
</evidence>
<protein>
    <recommendedName>
        <fullName evidence="3">TRIM8/14/16/25/29/45/65 coiled-coil region domain-containing protein</fullName>
    </recommendedName>
</protein>
<feature type="region of interest" description="Disordered" evidence="2">
    <location>
        <begin position="150"/>
        <end position="233"/>
    </location>
</feature>
<keyword evidence="1" id="KW-0175">Coiled coil</keyword>
<dbReference type="Pfam" id="PF25600">
    <property type="entry name" value="TRIM_CC"/>
    <property type="match status" value="1"/>
</dbReference>
<dbReference type="Proteomes" id="UP001046870">
    <property type="component" value="Chromosome 2"/>
</dbReference>
<dbReference type="InterPro" id="IPR058030">
    <property type="entry name" value="TRIM8/14/16/25/29/45/65_CC"/>
</dbReference>
<feature type="domain" description="TRIM8/14/16/25/29/45/65 coiled-coil region" evidence="3">
    <location>
        <begin position="22"/>
        <end position="110"/>
    </location>
</feature>
<accession>A0A9D3QD60</accession>
<name>A0A9D3QD60_MEGAT</name>
<reference evidence="4" key="1">
    <citation type="submission" date="2021-01" db="EMBL/GenBank/DDBJ databases">
        <authorList>
            <person name="Zahm M."/>
            <person name="Roques C."/>
            <person name="Cabau C."/>
            <person name="Klopp C."/>
            <person name="Donnadieu C."/>
            <person name="Jouanno E."/>
            <person name="Lampietro C."/>
            <person name="Louis A."/>
            <person name="Herpin A."/>
            <person name="Echchiki A."/>
            <person name="Berthelot C."/>
            <person name="Parey E."/>
            <person name="Roest-Crollius H."/>
            <person name="Braasch I."/>
            <person name="Postlethwait J."/>
            <person name="Bobe J."/>
            <person name="Montfort J."/>
            <person name="Bouchez O."/>
            <person name="Begum T."/>
            <person name="Mejri S."/>
            <person name="Adams A."/>
            <person name="Chen W.-J."/>
            <person name="Guiguen Y."/>
        </authorList>
    </citation>
    <scope>NUCLEOTIDE SEQUENCE</scope>
    <source>
        <strain evidence="4">YG-15Mar2019-1</strain>
        <tissue evidence="4">Brain</tissue>
    </source>
</reference>
<gene>
    <name evidence="4" type="ORF">MATL_G00033440</name>
</gene>
<comment type="caution">
    <text evidence="4">The sequence shown here is derived from an EMBL/GenBank/DDBJ whole genome shotgun (WGS) entry which is preliminary data.</text>
</comment>
<evidence type="ECO:0000256" key="1">
    <source>
        <dbReference type="SAM" id="Coils"/>
    </source>
</evidence>
<evidence type="ECO:0000256" key="2">
    <source>
        <dbReference type="SAM" id="MobiDB-lite"/>
    </source>
</evidence>
<sequence length="288" mass="33004">MQVALEDLKSVKLTCDQISWNIKSQSDNTEDQINEVFDELYGILQKEKAVRIRELRKEEKQKEQLVKKRTDALSNNIASLSDKIKAVEKDMAADDIVFLQHYKDTKRRTQNTVQDRERAPRQEIDVAKHLDNLQDKVIGNMLDLLHYNSRPQTEGQREGMLPKATRPAEPSRRKGAYNAAYSSFRPTQSTSPATGGRSQETRSKGSRIPAPDSKASPLHPPLFPQKDRYAPPPLPGQLIYSRRIIRHMGQPPGMMKFPISESALPSLWERLEEFKDEFPMLRGKPLFL</sequence>
<keyword evidence="5" id="KW-1185">Reference proteome</keyword>
<evidence type="ECO:0000313" key="5">
    <source>
        <dbReference type="Proteomes" id="UP001046870"/>
    </source>
</evidence>
<evidence type="ECO:0000259" key="3">
    <source>
        <dbReference type="Pfam" id="PF25600"/>
    </source>
</evidence>
<proteinExistence type="predicted"/>
<dbReference type="EMBL" id="JAFDVH010000002">
    <property type="protein sequence ID" value="KAG7488306.1"/>
    <property type="molecule type" value="Genomic_DNA"/>
</dbReference>